<gene>
    <name evidence="1" type="ORF">J0A65_23540</name>
</gene>
<reference evidence="1 2" key="1">
    <citation type="submission" date="2021-03" db="EMBL/GenBank/DDBJ databases">
        <title>novel species isolated from a fishpond in China.</title>
        <authorList>
            <person name="Lu H."/>
            <person name="Cai Z."/>
        </authorList>
    </citation>
    <scope>NUCLEOTIDE SEQUENCE [LARGE SCALE GENOMIC DNA]</scope>
    <source>
        <strain evidence="1 2">Y57</strain>
    </source>
</reference>
<dbReference type="Gene3D" id="3.60.15.10">
    <property type="entry name" value="Ribonuclease Z/Hydroxyacylglutathione hydrolase-like"/>
    <property type="match status" value="1"/>
</dbReference>
<dbReference type="InterPro" id="IPR036866">
    <property type="entry name" value="RibonucZ/Hydroxyglut_hydro"/>
</dbReference>
<protein>
    <submittedName>
        <fullName evidence="1">MBL fold metallo-hydrolase</fullName>
    </submittedName>
</protein>
<keyword evidence="2" id="KW-1185">Reference proteome</keyword>
<accession>A0ABS3D0H9</accession>
<feature type="non-terminal residue" evidence="1">
    <location>
        <position position="61"/>
    </location>
</feature>
<dbReference type="Proteomes" id="UP000663992">
    <property type="component" value="Unassembled WGS sequence"/>
</dbReference>
<evidence type="ECO:0000313" key="1">
    <source>
        <dbReference type="EMBL" id="MBN7822857.1"/>
    </source>
</evidence>
<dbReference type="EMBL" id="JAFKCS010000226">
    <property type="protein sequence ID" value="MBN7822857.1"/>
    <property type="molecule type" value="Genomic_DNA"/>
</dbReference>
<name>A0ABS3D0H9_9ALTE</name>
<comment type="caution">
    <text evidence="1">The sequence shown here is derived from an EMBL/GenBank/DDBJ whole genome shotgun (WGS) entry which is preliminary data.</text>
</comment>
<organism evidence="1 2">
    <name type="scientific">Bowmanella yangjiangensis</name>
    <dbReference type="NCBI Taxonomy" id="2811230"/>
    <lineage>
        <taxon>Bacteria</taxon>
        <taxon>Pseudomonadati</taxon>
        <taxon>Pseudomonadota</taxon>
        <taxon>Gammaproteobacteria</taxon>
        <taxon>Alteromonadales</taxon>
        <taxon>Alteromonadaceae</taxon>
        <taxon>Bowmanella</taxon>
    </lineage>
</organism>
<evidence type="ECO:0000313" key="2">
    <source>
        <dbReference type="Proteomes" id="UP000663992"/>
    </source>
</evidence>
<sequence>MQPDVVEFFDPATYTYSYVVIDPASQHCAIIDSVLDYDAASGRTSHASAERIIAFVRARDL</sequence>
<proteinExistence type="predicted"/>